<accession>C4Z6E7</accession>
<evidence type="ECO:0000313" key="1">
    <source>
        <dbReference type="EMBL" id="ACR73539.1"/>
    </source>
</evidence>
<keyword evidence="1" id="KW-0614">Plasmid</keyword>
<organism evidence="1 2">
    <name type="scientific">Lachnospira eligens (strain ATCC 27750 / DSM 3376 / VPI C15-48 / C15-B4)</name>
    <name type="common">Eubacterium eligens</name>
    <dbReference type="NCBI Taxonomy" id="515620"/>
    <lineage>
        <taxon>Bacteria</taxon>
        <taxon>Bacillati</taxon>
        <taxon>Bacillota</taxon>
        <taxon>Clostridia</taxon>
        <taxon>Lachnospirales</taxon>
        <taxon>Lachnospiraceae</taxon>
        <taxon>Lachnospira</taxon>
    </lineage>
</organism>
<dbReference type="AlphaFoldDB" id="C4Z6E7"/>
<gene>
    <name evidence="1" type="ordered locus">EUBELI_20394</name>
</gene>
<dbReference type="HOGENOM" id="CLU_2436383_0_0_9"/>
<proteinExistence type="predicted"/>
<dbReference type="Proteomes" id="UP000001476">
    <property type="component" value="Plasmid pEubeli2"/>
</dbReference>
<reference evidence="1 2" key="1">
    <citation type="journal article" date="2009" name="Proc. Natl. Acad. Sci. U.S.A.">
        <title>Characterizing a model human gut microbiota composed of members of its two dominant bacterial phyla.</title>
        <authorList>
            <person name="Mahowald M.A."/>
            <person name="Rey F.E."/>
            <person name="Seedorf H."/>
            <person name="Turnbaugh P.J."/>
            <person name="Fulton R.S."/>
            <person name="Wollam A."/>
            <person name="Shah N."/>
            <person name="Wang C."/>
            <person name="Magrini V."/>
            <person name="Wilson R.K."/>
            <person name="Cantarel B.L."/>
            <person name="Coutinho P.M."/>
            <person name="Henrissat B."/>
            <person name="Crock L.W."/>
            <person name="Russell A."/>
            <person name="Verberkmoes N.C."/>
            <person name="Hettich R.L."/>
            <person name="Gordon J.I."/>
        </authorList>
    </citation>
    <scope>NUCLEOTIDE SEQUENCE [LARGE SCALE GENOMIC DNA]</scope>
    <source>
        <strain evidence="2">ATCC 27750 / DSM 3376 / VPI C15-48 / C15-B4</strain>
        <plasmid evidence="1">unnamed</plasmid>
    </source>
</reference>
<dbReference type="EMBL" id="CP001106">
    <property type="protein sequence ID" value="ACR73539.1"/>
    <property type="molecule type" value="Genomic_DNA"/>
</dbReference>
<name>C4Z6E7_LACE2</name>
<geneLocation type="plasmid" evidence="2">
    <name>pEubeli2</name>
</geneLocation>
<protein>
    <submittedName>
        <fullName evidence="1">Uncharacterized protein</fullName>
    </submittedName>
</protein>
<evidence type="ECO:0000313" key="2">
    <source>
        <dbReference type="Proteomes" id="UP000001476"/>
    </source>
</evidence>
<keyword evidence="2" id="KW-1185">Reference proteome</keyword>
<dbReference type="KEGG" id="eel:EUBELI_20394"/>
<sequence>MLYIIYINILQSMLYYDGVKKTFFLPHIFKESDGRANLPSLFFCADSDENVQEEVTAMLAWAGTSSCIFEERRDNARTQFWHMSCPCGQR</sequence>